<name>A0ABT4Y8T9_METRE</name>
<accession>A0ABT4Y8T9</accession>
<feature type="compositionally biased region" description="Basic and acidic residues" evidence="1">
    <location>
        <begin position="102"/>
        <end position="134"/>
    </location>
</feature>
<evidence type="ECO:0000313" key="3">
    <source>
        <dbReference type="EMBL" id="MDA8485136.1"/>
    </source>
</evidence>
<evidence type="ECO:0000313" key="4">
    <source>
        <dbReference type="Proteomes" id="UP001211689"/>
    </source>
</evidence>
<evidence type="ECO:0000256" key="1">
    <source>
        <dbReference type="SAM" id="MobiDB-lite"/>
    </source>
</evidence>
<feature type="domain" description="DnaT DNA-binding" evidence="2">
    <location>
        <begin position="145"/>
        <end position="210"/>
    </location>
</feature>
<proteinExistence type="predicted"/>
<protein>
    <submittedName>
        <fullName evidence="3">DnaT-like ssDNA-binding domain-containing protein</fullName>
    </submittedName>
</protein>
<dbReference type="Proteomes" id="UP001211689">
    <property type="component" value="Unassembled WGS sequence"/>
</dbReference>
<organism evidence="3 4">
    <name type="scientific">Metapseudomonas resinovorans</name>
    <name type="common">Pseudomonas resinovorans</name>
    <dbReference type="NCBI Taxonomy" id="53412"/>
    <lineage>
        <taxon>Bacteria</taxon>
        <taxon>Pseudomonadati</taxon>
        <taxon>Pseudomonadota</taxon>
        <taxon>Gammaproteobacteria</taxon>
        <taxon>Pseudomonadales</taxon>
        <taxon>Pseudomonadaceae</taxon>
        <taxon>Metapseudomonas</taxon>
    </lineage>
</organism>
<feature type="region of interest" description="Disordered" evidence="1">
    <location>
        <begin position="92"/>
        <end position="143"/>
    </location>
</feature>
<dbReference type="EMBL" id="JANEWF010000024">
    <property type="protein sequence ID" value="MDA8485136.1"/>
    <property type="molecule type" value="Genomic_DNA"/>
</dbReference>
<dbReference type="Gene3D" id="1.10.8.1180">
    <property type="match status" value="1"/>
</dbReference>
<reference evidence="3 4" key="1">
    <citation type="submission" date="2022-07" db="EMBL/GenBank/DDBJ databases">
        <title>Genome Analysis of Selected Gammaproteobacteria from Nigerian Food snails.</title>
        <authorList>
            <person name="Okafor A.C."/>
        </authorList>
    </citation>
    <scope>NUCLEOTIDE SEQUENCE [LARGE SCALE GENOMIC DNA]</scope>
    <source>
        <strain evidence="3 4">Awg 2</strain>
    </source>
</reference>
<evidence type="ECO:0000259" key="2">
    <source>
        <dbReference type="Pfam" id="PF17948"/>
    </source>
</evidence>
<dbReference type="RefSeq" id="WP_271471591.1">
    <property type="nucleotide sequence ID" value="NZ_JANEWF010000024.1"/>
</dbReference>
<sequence>MAGDWIKMRTDLLTSPKVIRMASALKADRFRIVGGLLSVWSLFDSHSEDGSLSGYSLEALDDLAAWPGFSAAMVDVGWLIDTGDSLQLPRFEAHNGASAKRRAQDKDRKQNDRKMSGSDADKKRTREEKRREEENNNSVDARQRFEMFEDWQPDELSLAPQLKTMGVLQAQVTPEAVAEFVSYWITQHTADTQKSWCRKLVLAIKNAGVRAAAEVARTPRTSRPTTSKHTGLNGQDLIAGLEANPDGTFSL</sequence>
<comment type="caution">
    <text evidence="3">The sequence shown here is derived from an EMBL/GenBank/DDBJ whole genome shotgun (WGS) entry which is preliminary data.</text>
</comment>
<keyword evidence="4" id="KW-1185">Reference proteome</keyword>
<gene>
    <name evidence="3" type="ORF">NNO07_18880</name>
</gene>
<dbReference type="Pfam" id="PF17948">
    <property type="entry name" value="DnaT"/>
    <property type="match status" value="1"/>
</dbReference>
<dbReference type="InterPro" id="IPR040480">
    <property type="entry name" value="DnaT_DNA_bind"/>
</dbReference>